<dbReference type="Proteomes" id="UP000069850">
    <property type="component" value="Chromosome 1"/>
</dbReference>
<accession>A0A0X3BJ92</accession>
<protein>
    <submittedName>
        <fullName evidence="1">Uncharacterized protein</fullName>
    </submittedName>
</protein>
<evidence type="ECO:0000313" key="1">
    <source>
        <dbReference type="EMBL" id="CVK31674.1"/>
    </source>
</evidence>
<gene>
    <name evidence="1" type="ORF">MMAB1_0457</name>
</gene>
<proteinExistence type="predicted"/>
<name>A0A0X3BJ92_9EURY</name>
<evidence type="ECO:0000313" key="2">
    <source>
        <dbReference type="Proteomes" id="UP000069850"/>
    </source>
</evidence>
<dbReference type="EMBL" id="LT158599">
    <property type="protein sequence ID" value="CVK31674.1"/>
    <property type="molecule type" value="Genomic_DNA"/>
</dbReference>
<dbReference type="KEGG" id="mema:MMAB1_0457"/>
<reference evidence="1 2" key="1">
    <citation type="submission" date="2016-01" db="EMBL/GenBank/DDBJ databases">
        <authorList>
            <person name="Manzoor S."/>
        </authorList>
    </citation>
    <scope>NUCLEOTIDE SEQUENCE [LARGE SCALE GENOMIC DNA]</scope>
    <source>
        <strain evidence="1">Methanoculleus sp MAB1</strain>
    </source>
</reference>
<sequence length="89" mass="9510">MPAAAGISLIALLQQFLPEANPPAGRFAGYEKASLQGSVSFHLILSMQYHLTRRARSREVRLLGGIVPFAFFASSREVAIARPASGPAT</sequence>
<dbReference type="AlphaFoldDB" id="A0A0X3BJ92"/>
<organism evidence="1 2">
    <name type="scientific">Methanoculleus bourgensis</name>
    <dbReference type="NCBI Taxonomy" id="83986"/>
    <lineage>
        <taxon>Archaea</taxon>
        <taxon>Methanobacteriati</taxon>
        <taxon>Methanobacteriota</taxon>
        <taxon>Stenosarchaea group</taxon>
        <taxon>Methanomicrobia</taxon>
        <taxon>Methanomicrobiales</taxon>
        <taxon>Methanomicrobiaceae</taxon>
        <taxon>Methanoculleus</taxon>
    </lineage>
</organism>